<proteinExistence type="predicted"/>
<dbReference type="EMBL" id="PXYT01000020">
    <property type="protein sequence ID" value="PSR28353.1"/>
    <property type="molecule type" value="Genomic_DNA"/>
</dbReference>
<evidence type="ECO:0000313" key="2">
    <source>
        <dbReference type="EMBL" id="PSR28353.1"/>
    </source>
</evidence>
<evidence type="ECO:0000256" key="1">
    <source>
        <dbReference type="SAM" id="Phobius"/>
    </source>
</evidence>
<keyword evidence="1" id="KW-0472">Membrane</keyword>
<comment type="caution">
    <text evidence="2">The sequence shown here is derived from an EMBL/GenBank/DDBJ whole genome shotgun (WGS) entry which is preliminary data.</text>
</comment>
<sequence length="112" mass="12810">MSSDGRWVWILVLAAWGTWLERVGPWFLMTKLGPRLEKYSRYAEIWVENFVPAIVTILWIRSIPVNQHLGITLWEQFAAASVVTVVVAWISNSLAVSVLTGMVSYWLGSFIR</sequence>
<dbReference type="InterPro" id="IPR008407">
    <property type="entry name" value="Brnchd-chn_aa_trnsp_AzlD"/>
</dbReference>
<dbReference type="Pfam" id="PF05437">
    <property type="entry name" value="AzlD"/>
    <property type="match status" value="1"/>
</dbReference>
<evidence type="ECO:0000313" key="3">
    <source>
        <dbReference type="Proteomes" id="UP000242699"/>
    </source>
</evidence>
<feature type="transmembrane region" description="Helical" evidence="1">
    <location>
        <begin position="77"/>
        <end position="107"/>
    </location>
</feature>
<dbReference type="AlphaFoldDB" id="A0A2T2X1H9"/>
<organism evidence="2 3">
    <name type="scientific">Sulfobacillus benefaciens</name>
    <dbReference type="NCBI Taxonomy" id="453960"/>
    <lineage>
        <taxon>Bacteria</taxon>
        <taxon>Bacillati</taxon>
        <taxon>Bacillota</taxon>
        <taxon>Clostridia</taxon>
        <taxon>Eubacteriales</taxon>
        <taxon>Clostridiales Family XVII. Incertae Sedis</taxon>
        <taxon>Sulfobacillus</taxon>
    </lineage>
</organism>
<dbReference type="Proteomes" id="UP000242699">
    <property type="component" value="Unassembled WGS sequence"/>
</dbReference>
<accession>A0A2T2X1H9</accession>
<keyword evidence="1" id="KW-0812">Transmembrane</keyword>
<reference evidence="2 3" key="1">
    <citation type="journal article" date="2014" name="BMC Genomics">
        <title>Comparison of environmental and isolate Sulfobacillus genomes reveals diverse carbon, sulfur, nitrogen, and hydrogen metabolisms.</title>
        <authorList>
            <person name="Justice N.B."/>
            <person name="Norman A."/>
            <person name="Brown C.T."/>
            <person name="Singh A."/>
            <person name="Thomas B.C."/>
            <person name="Banfield J.F."/>
        </authorList>
    </citation>
    <scope>NUCLEOTIDE SEQUENCE [LARGE SCALE GENOMIC DNA]</scope>
    <source>
        <strain evidence="2">AMDSBA1</strain>
    </source>
</reference>
<gene>
    <name evidence="2" type="ORF">C7B43_10260</name>
</gene>
<evidence type="ECO:0008006" key="4">
    <source>
        <dbReference type="Google" id="ProtNLM"/>
    </source>
</evidence>
<feature type="transmembrane region" description="Helical" evidence="1">
    <location>
        <begin position="6"/>
        <end position="24"/>
    </location>
</feature>
<name>A0A2T2X1H9_9FIRM</name>
<protein>
    <recommendedName>
        <fullName evidence="4">Branched-chain amino acid ABC transporter</fullName>
    </recommendedName>
</protein>
<keyword evidence="1" id="KW-1133">Transmembrane helix</keyword>